<comment type="function">
    <text evidence="7">Catalyzes the transfer of a ribosyl phosphate group from 5-phosphoribose 1-diphosphate to orotate, leading to the formation of orotidine monophosphate (OMP).</text>
</comment>
<dbReference type="EMBL" id="DSVI01000007">
    <property type="protein sequence ID" value="HGT47476.1"/>
    <property type="molecule type" value="Genomic_DNA"/>
</dbReference>
<evidence type="ECO:0000256" key="5">
    <source>
        <dbReference type="ARBA" id="ARBA00022842"/>
    </source>
</evidence>
<dbReference type="GO" id="GO:0019856">
    <property type="term" value="P:pyrimidine nucleobase biosynthetic process"/>
    <property type="evidence" value="ECO:0007669"/>
    <property type="project" value="InterPro"/>
</dbReference>
<dbReference type="UniPathway" id="UPA00070">
    <property type="reaction ID" value="UER00119"/>
</dbReference>
<feature type="binding site" evidence="7">
    <location>
        <position position="120"/>
    </location>
    <ligand>
        <name>orotate</name>
        <dbReference type="ChEBI" id="CHEBI:30839"/>
    </ligand>
</feature>
<comment type="caution">
    <text evidence="9">The sequence shown here is derived from an EMBL/GenBank/DDBJ whole genome shotgun (WGS) entry which is preliminary data.</text>
</comment>
<dbReference type="PANTHER" id="PTHR19278">
    <property type="entry name" value="OROTATE PHOSPHORIBOSYLTRANSFERASE"/>
    <property type="match status" value="1"/>
</dbReference>
<evidence type="ECO:0000256" key="7">
    <source>
        <dbReference type="HAMAP-Rule" id="MF_01208"/>
    </source>
</evidence>
<dbReference type="SUPFAM" id="SSF53271">
    <property type="entry name" value="PRTase-like"/>
    <property type="match status" value="1"/>
</dbReference>
<gene>
    <name evidence="7" type="primary">pyrE</name>
    <name evidence="9" type="ORF">ENS56_05545</name>
</gene>
<keyword evidence="3 7" id="KW-0328">Glycosyltransferase</keyword>
<dbReference type="GO" id="GO:0044205">
    <property type="term" value="P:'de novo' UMP biosynthetic process"/>
    <property type="evidence" value="ECO:0007669"/>
    <property type="project" value="UniProtKB-UniRule"/>
</dbReference>
<dbReference type="InterPro" id="IPR000836">
    <property type="entry name" value="PRTase_dom"/>
</dbReference>
<dbReference type="EC" id="2.4.2.10" evidence="2 7"/>
<comment type="cofactor">
    <cofactor evidence="7">
        <name>Mg(2+)</name>
        <dbReference type="ChEBI" id="CHEBI:18420"/>
    </cofactor>
</comment>
<dbReference type="InterPro" id="IPR023031">
    <property type="entry name" value="OPRT"/>
</dbReference>
<keyword evidence="5 7" id="KW-0460">Magnesium</keyword>
<organism evidence="9">
    <name type="scientific">Ignavibacterium album</name>
    <dbReference type="NCBI Taxonomy" id="591197"/>
    <lineage>
        <taxon>Bacteria</taxon>
        <taxon>Pseudomonadati</taxon>
        <taxon>Ignavibacteriota</taxon>
        <taxon>Ignavibacteria</taxon>
        <taxon>Ignavibacteriales</taxon>
        <taxon>Ignavibacteriaceae</taxon>
        <taxon>Ignavibacterium</taxon>
    </lineage>
</organism>
<comment type="caution">
    <text evidence="7">Lacks conserved residue(s) required for the propagation of feature annotation.</text>
</comment>
<sequence length="194" mass="21462">MSLTDQQILKIFLETNALLEGHFLLTSGRHSNQYFQCAKVLQFPNHTSDVCSVLAVHFRNYEIDTVIAPAMGGIIVGYEVARQLGKRSIFTERENNQMTLRRGFSLSENEKVLVCEDVVTTGGSVFEVIEIVKSFGAKVVGVASIVDRSNGKVDFGYPFKSALQLEVVSYLPEECPVCKEGKISLVKPGSRKVI</sequence>
<feature type="binding site" description="in other chain" evidence="7">
    <location>
        <begin position="116"/>
        <end position="124"/>
    </location>
    <ligand>
        <name>5-phospho-alpha-D-ribose 1-diphosphate</name>
        <dbReference type="ChEBI" id="CHEBI:58017"/>
        <note>ligand shared between dimeric partners</note>
    </ligand>
</feature>
<name>A0A832CWI8_9BACT</name>
<reference evidence="9" key="1">
    <citation type="journal article" date="2020" name="mSystems">
        <title>Genome- and Community-Level Interaction Insights into Carbon Utilization and Element Cycling Functions of Hydrothermarchaeota in Hydrothermal Sediment.</title>
        <authorList>
            <person name="Zhou Z."/>
            <person name="Liu Y."/>
            <person name="Xu W."/>
            <person name="Pan J."/>
            <person name="Luo Z.H."/>
            <person name="Li M."/>
        </authorList>
    </citation>
    <scope>NUCLEOTIDE SEQUENCE [LARGE SCALE GENOMIC DNA]</scope>
    <source>
        <strain evidence="9">SpSt-500</strain>
    </source>
</reference>
<evidence type="ECO:0000256" key="4">
    <source>
        <dbReference type="ARBA" id="ARBA00022679"/>
    </source>
</evidence>
<keyword evidence="4 7" id="KW-0808">Transferase</keyword>
<protein>
    <recommendedName>
        <fullName evidence="2 7">Orotate phosphoribosyltransferase</fullName>
        <shortName evidence="7">OPRT</shortName>
        <shortName evidence="7">OPRTase</shortName>
        <ecNumber evidence="2 7">2.4.2.10</ecNumber>
    </recommendedName>
</protein>
<evidence type="ECO:0000256" key="2">
    <source>
        <dbReference type="ARBA" id="ARBA00011971"/>
    </source>
</evidence>
<keyword evidence="6 7" id="KW-0665">Pyrimidine biosynthesis</keyword>
<comment type="pathway">
    <text evidence="1 7">Pyrimidine metabolism; UMP biosynthesis via de novo pathway; UMP from orotate: step 1/2.</text>
</comment>
<dbReference type="GO" id="GO:0000287">
    <property type="term" value="F:magnesium ion binding"/>
    <property type="evidence" value="ECO:0007669"/>
    <property type="project" value="UniProtKB-UniRule"/>
</dbReference>
<comment type="similarity">
    <text evidence="7">Belongs to the purine/pyrimidine phosphoribosyltransferase family. PyrE subfamily.</text>
</comment>
<dbReference type="Gene3D" id="3.40.50.2020">
    <property type="match status" value="1"/>
</dbReference>
<dbReference type="InterPro" id="IPR006273">
    <property type="entry name" value="Orotate_PRibTrfase_bac"/>
</dbReference>
<dbReference type="GO" id="GO:0004588">
    <property type="term" value="F:orotate phosphoribosyltransferase activity"/>
    <property type="evidence" value="ECO:0007669"/>
    <property type="project" value="UniProtKB-UniRule"/>
</dbReference>
<dbReference type="InterPro" id="IPR029057">
    <property type="entry name" value="PRTase-like"/>
</dbReference>
<evidence type="ECO:0000313" key="9">
    <source>
        <dbReference type="EMBL" id="HGT47476.1"/>
    </source>
</evidence>
<evidence type="ECO:0000259" key="8">
    <source>
        <dbReference type="Pfam" id="PF00156"/>
    </source>
</evidence>
<evidence type="ECO:0000256" key="1">
    <source>
        <dbReference type="ARBA" id="ARBA00004889"/>
    </source>
</evidence>
<dbReference type="Pfam" id="PF00156">
    <property type="entry name" value="Pribosyltran"/>
    <property type="match status" value="1"/>
</dbReference>
<comment type="catalytic activity">
    <reaction evidence="7">
        <text>orotidine 5'-phosphate + diphosphate = orotate + 5-phospho-alpha-D-ribose 1-diphosphate</text>
        <dbReference type="Rhea" id="RHEA:10380"/>
        <dbReference type="ChEBI" id="CHEBI:30839"/>
        <dbReference type="ChEBI" id="CHEBI:33019"/>
        <dbReference type="ChEBI" id="CHEBI:57538"/>
        <dbReference type="ChEBI" id="CHEBI:58017"/>
        <dbReference type="EC" id="2.4.2.10"/>
    </reaction>
</comment>
<comment type="subunit">
    <text evidence="7">Homodimer.</text>
</comment>
<feature type="binding site" evidence="7">
    <location>
        <position position="148"/>
    </location>
    <ligand>
        <name>orotate</name>
        <dbReference type="ChEBI" id="CHEBI:30839"/>
    </ligand>
</feature>
<dbReference type="AlphaFoldDB" id="A0A832CWI8"/>
<evidence type="ECO:0000256" key="3">
    <source>
        <dbReference type="ARBA" id="ARBA00022676"/>
    </source>
</evidence>
<dbReference type="PANTHER" id="PTHR19278:SF9">
    <property type="entry name" value="URIDINE 5'-MONOPHOSPHATE SYNTHASE"/>
    <property type="match status" value="1"/>
</dbReference>
<dbReference type="NCBIfam" id="TIGR01367">
    <property type="entry name" value="pyrE_Therm"/>
    <property type="match status" value="1"/>
</dbReference>
<dbReference type="HAMAP" id="MF_01208">
    <property type="entry name" value="PyrE"/>
    <property type="match status" value="1"/>
</dbReference>
<evidence type="ECO:0000256" key="6">
    <source>
        <dbReference type="ARBA" id="ARBA00022975"/>
    </source>
</evidence>
<dbReference type="CDD" id="cd06223">
    <property type="entry name" value="PRTases_typeI"/>
    <property type="match status" value="1"/>
</dbReference>
<proteinExistence type="inferred from homology"/>
<accession>A0A832CWI8</accession>
<feature type="domain" description="Phosphoribosyltransferase" evidence="8">
    <location>
        <begin position="56"/>
        <end position="155"/>
    </location>
</feature>